<dbReference type="InterPro" id="IPR006121">
    <property type="entry name" value="HMA_dom"/>
</dbReference>
<dbReference type="Gene3D" id="3.30.70.100">
    <property type="match status" value="1"/>
</dbReference>
<sequence>MNFSVPDMSCGHCTAAIEKAVKGADPAAAVECDLANRKVRIDSGLAPDQIAATIKAAGYDAELSNA</sequence>
<dbReference type="GO" id="GO:0046872">
    <property type="term" value="F:metal ion binding"/>
    <property type="evidence" value="ECO:0007669"/>
    <property type="project" value="InterPro"/>
</dbReference>
<dbReference type="CDD" id="cd00371">
    <property type="entry name" value="HMA"/>
    <property type="match status" value="1"/>
</dbReference>
<gene>
    <name evidence="2" type="primary">copZ</name>
    <name evidence="2" type="ORF">MAA8898_04407</name>
</gene>
<dbReference type="Pfam" id="PF00403">
    <property type="entry name" value="HMA"/>
    <property type="match status" value="1"/>
</dbReference>
<dbReference type="RefSeq" id="WP_094023146.1">
    <property type="nucleotide sequence ID" value="NZ_FXYF01000017.1"/>
</dbReference>
<name>A0A238L3S7_9RHOB</name>
<organism evidence="2 3">
    <name type="scientific">Maliponia aquimaris</name>
    <dbReference type="NCBI Taxonomy" id="1673631"/>
    <lineage>
        <taxon>Bacteria</taxon>
        <taxon>Pseudomonadati</taxon>
        <taxon>Pseudomonadota</taxon>
        <taxon>Alphaproteobacteria</taxon>
        <taxon>Rhodobacterales</taxon>
        <taxon>Paracoccaceae</taxon>
        <taxon>Maliponia</taxon>
    </lineage>
</organism>
<dbReference type="OrthoDB" id="9801832at2"/>
<evidence type="ECO:0000259" key="1">
    <source>
        <dbReference type="PROSITE" id="PS50846"/>
    </source>
</evidence>
<evidence type="ECO:0000313" key="2">
    <source>
        <dbReference type="EMBL" id="SMX49724.1"/>
    </source>
</evidence>
<dbReference type="AlphaFoldDB" id="A0A238L3S7"/>
<dbReference type="EMBL" id="FXYF01000017">
    <property type="protein sequence ID" value="SMX49724.1"/>
    <property type="molecule type" value="Genomic_DNA"/>
</dbReference>
<dbReference type="SUPFAM" id="SSF55008">
    <property type="entry name" value="HMA, heavy metal-associated domain"/>
    <property type="match status" value="1"/>
</dbReference>
<protein>
    <submittedName>
        <fullName evidence="2">Copper chaperone CopZ</fullName>
    </submittedName>
</protein>
<dbReference type="Proteomes" id="UP000207598">
    <property type="component" value="Unassembled WGS sequence"/>
</dbReference>
<dbReference type="InterPro" id="IPR036163">
    <property type="entry name" value="HMA_dom_sf"/>
</dbReference>
<feature type="domain" description="HMA" evidence="1">
    <location>
        <begin position="1"/>
        <end position="62"/>
    </location>
</feature>
<proteinExistence type="predicted"/>
<evidence type="ECO:0000313" key="3">
    <source>
        <dbReference type="Proteomes" id="UP000207598"/>
    </source>
</evidence>
<accession>A0A238L3S7</accession>
<reference evidence="2 3" key="1">
    <citation type="submission" date="2017-05" db="EMBL/GenBank/DDBJ databases">
        <authorList>
            <person name="Song R."/>
            <person name="Chenine A.L."/>
            <person name="Ruprecht R.M."/>
        </authorList>
    </citation>
    <scope>NUCLEOTIDE SEQUENCE [LARGE SCALE GENOMIC DNA]</scope>
    <source>
        <strain evidence="2 3">CECT 8898</strain>
    </source>
</reference>
<keyword evidence="3" id="KW-1185">Reference proteome</keyword>
<dbReference type="PROSITE" id="PS50846">
    <property type="entry name" value="HMA_2"/>
    <property type="match status" value="1"/>
</dbReference>